<gene>
    <name evidence="2" type="ORF">B0T16DRAFT_419361</name>
</gene>
<evidence type="ECO:0000256" key="1">
    <source>
        <dbReference type="SAM" id="MobiDB-lite"/>
    </source>
</evidence>
<feature type="compositionally biased region" description="Polar residues" evidence="1">
    <location>
        <begin position="98"/>
        <end position="109"/>
    </location>
</feature>
<proteinExistence type="predicted"/>
<dbReference type="AlphaFoldDB" id="A0AA39XVS2"/>
<comment type="caution">
    <text evidence="2">The sequence shown here is derived from an EMBL/GenBank/DDBJ whole genome shotgun (WGS) entry which is preliminary data.</text>
</comment>
<reference evidence="2" key="1">
    <citation type="submission" date="2023-06" db="EMBL/GenBank/DDBJ databases">
        <title>Genome-scale phylogeny and comparative genomics of the fungal order Sordariales.</title>
        <authorList>
            <consortium name="Lawrence Berkeley National Laboratory"/>
            <person name="Hensen N."/>
            <person name="Bonometti L."/>
            <person name="Westerberg I."/>
            <person name="Brannstrom I.O."/>
            <person name="Guillou S."/>
            <person name="Cros-Aarteil S."/>
            <person name="Calhoun S."/>
            <person name="Haridas S."/>
            <person name="Kuo A."/>
            <person name="Mondo S."/>
            <person name="Pangilinan J."/>
            <person name="Riley R."/>
            <person name="Labutti K."/>
            <person name="Andreopoulos B."/>
            <person name="Lipzen A."/>
            <person name="Chen C."/>
            <person name="Yanf M."/>
            <person name="Daum C."/>
            <person name="Ng V."/>
            <person name="Clum A."/>
            <person name="Steindorff A."/>
            <person name="Ohm R."/>
            <person name="Martin F."/>
            <person name="Silar P."/>
            <person name="Natvig D."/>
            <person name="Lalanne C."/>
            <person name="Gautier V."/>
            <person name="Ament-Velasquez S.L."/>
            <person name="Kruys A."/>
            <person name="Hutchinson M.I."/>
            <person name="Powell A.J."/>
            <person name="Barry K."/>
            <person name="Miller A.N."/>
            <person name="Grigoriev I.V."/>
            <person name="Debuchy R."/>
            <person name="Gladieux P."/>
            <person name="Thoren M.H."/>
            <person name="Johannesson H."/>
        </authorList>
    </citation>
    <scope>NUCLEOTIDE SEQUENCE</scope>
    <source>
        <strain evidence="2">SMH2532-1</strain>
    </source>
</reference>
<keyword evidence="3" id="KW-1185">Reference proteome</keyword>
<dbReference type="EMBL" id="JAULSV010000006">
    <property type="protein sequence ID" value="KAK0641174.1"/>
    <property type="molecule type" value="Genomic_DNA"/>
</dbReference>
<dbReference type="Proteomes" id="UP001174936">
    <property type="component" value="Unassembled WGS sequence"/>
</dbReference>
<evidence type="ECO:0000313" key="2">
    <source>
        <dbReference type="EMBL" id="KAK0641174.1"/>
    </source>
</evidence>
<accession>A0AA39XVS2</accession>
<evidence type="ECO:0000313" key="3">
    <source>
        <dbReference type="Proteomes" id="UP001174936"/>
    </source>
</evidence>
<organism evidence="2 3">
    <name type="scientific">Cercophora newfieldiana</name>
    <dbReference type="NCBI Taxonomy" id="92897"/>
    <lineage>
        <taxon>Eukaryota</taxon>
        <taxon>Fungi</taxon>
        <taxon>Dikarya</taxon>
        <taxon>Ascomycota</taxon>
        <taxon>Pezizomycotina</taxon>
        <taxon>Sordariomycetes</taxon>
        <taxon>Sordariomycetidae</taxon>
        <taxon>Sordariales</taxon>
        <taxon>Lasiosphaeriaceae</taxon>
        <taxon>Cercophora</taxon>
    </lineage>
</organism>
<feature type="region of interest" description="Disordered" evidence="1">
    <location>
        <begin position="1"/>
        <end position="31"/>
    </location>
</feature>
<name>A0AA39XVS2_9PEZI</name>
<feature type="region of interest" description="Disordered" evidence="1">
    <location>
        <begin position="76"/>
        <end position="109"/>
    </location>
</feature>
<protein>
    <submittedName>
        <fullName evidence="2">Uncharacterized protein</fullName>
    </submittedName>
</protein>
<sequence length="109" mass="11899">MISPGAASVASGSSTDRRCLRPGEMLWTGTSRTSPQNYRLLLDRSLTMHPLTSPFSSPLHTTSFLPASFRFRVSQQTPAAGARTRLRTLPAPTLSRLDPNTTPTPQCEQ</sequence>
<feature type="compositionally biased region" description="Low complexity" evidence="1">
    <location>
        <begin position="1"/>
        <end position="14"/>
    </location>
</feature>